<dbReference type="EMBL" id="CM042059">
    <property type="protein sequence ID" value="KAI3680677.1"/>
    <property type="molecule type" value="Genomic_DNA"/>
</dbReference>
<protein>
    <submittedName>
        <fullName evidence="1">Uncharacterized protein</fullName>
    </submittedName>
</protein>
<keyword evidence="2" id="KW-1185">Reference proteome</keyword>
<sequence>MTSMNLSLSLTKVKTNNSKPSIFLDYTKHNFGSKYFKKHTHNTKTHTSIFTFCRHQPCSSTPSLPPTFSKPPNIPYTQHHHESTKKIIFSKTYKSMDNKNINDKKRSFFAILSLFLLLLISFNGASIFSIKIPYQENITTDSRNSLSMSSSFSNFMYAVEEENPSSISKTHFGKTAAGKDRILNYVLHSMHNVQQEQQKKVELVSLKEETPLVISNTHLPLLRKSHSLSLESNDFARKTKKKSLELLAFMEFSGGRDFRARVKEFFSKNETSCKVRFFMTWISSLDSFGQKEFHSIESLFNTHPKGCLLIVSNSMDSNEGTQILKPFLEKGFRVTSISPDLNYLLKNTEAESWFSRLIKGDIDLGYVPFGQNLSNLLRLCLLYKYGGVYIDTDVIIMKSFSKLRNSIGAQTLDLGSKNWSRLNNAVMVFDKMHPLIYKFIEEFSLTFNGNKWGHNGPYLVSRVVSRVQRRGGYNFTILPPPAFYPVNWNRVRNLFRGPKNETDAKWLRGKLRQIRSESYAVHLWNKQSRKLRIKEGSILRKILSDHCVFCNSSSTNGAL</sequence>
<reference evidence="1 2" key="2">
    <citation type="journal article" date="2022" name="Mol. Ecol. Resour.">
        <title>The genomes of chicory, endive, great burdock and yacon provide insights into Asteraceae paleo-polyploidization history and plant inulin production.</title>
        <authorList>
            <person name="Fan W."/>
            <person name="Wang S."/>
            <person name="Wang H."/>
            <person name="Wang A."/>
            <person name="Jiang F."/>
            <person name="Liu H."/>
            <person name="Zhao H."/>
            <person name="Xu D."/>
            <person name="Zhang Y."/>
        </authorList>
    </citation>
    <scope>NUCLEOTIDE SEQUENCE [LARGE SCALE GENOMIC DNA]</scope>
    <source>
        <strain evidence="2">cv. Niubang</strain>
    </source>
</reference>
<reference evidence="2" key="1">
    <citation type="journal article" date="2022" name="Mol. Ecol. Resour.">
        <title>The genomes of chicory, endive, great burdock and yacon provide insights into Asteraceae palaeo-polyploidization history and plant inulin production.</title>
        <authorList>
            <person name="Fan W."/>
            <person name="Wang S."/>
            <person name="Wang H."/>
            <person name="Wang A."/>
            <person name="Jiang F."/>
            <person name="Liu H."/>
            <person name="Zhao H."/>
            <person name="Xu D."/>
            <person name="Zhang Y."/>
        </authorList>
    </citation>
    <scope>NUCLEOTIDE SEQUENCE [LARGE SCALE GENOMIC DNA]</scope>
    <source>
        <strain evidence="2">cv. Niubang</strain>
    </source>
</reference>
<proteinExistence type="predicted"/>
<accession>A0ACB8Y7Z6</accession>
<evidence type="ECO:0000313" key="1">
    <source>
        <dbReference type="EMBL" id="KAI3680677.1"/>
    </source>
</evidence>
<name>A0ACB8Y7Z6_ARCLA</name>
<gene>
    <name evidence="1" type="ORF">L6452_35450</name>
</gene>
<dbReference type="Proteomes" id="UP001055879">
    <property type="component" value="Linkage Group LG13"/>
</dbReference>
<evidence type="ECO:0000313" key="2">
    <source>
        <dbReference type="Proteomes" id="UP001055879"/>
    </source>
</evidence>
<organism evidence="1 2">
    <name type="scientific">Arctium lappa</name>
    <name type="common">Greater burdock</name>
    <name type="synonym">Lappa major</name>
    <dbReference type="NCBI Taxonomy" id="4217"/>
    <lineage>
        <taxon>Eukaryota</taxon>
        <taxon>Viridiplantae</taxon>
        <taxon>Streptophyta</taxon>
        <taxon>Embryophyta</taxon>
        <taxon>Tracheophyta</taxon>
        <taxon>Spermatophyta</taxon>
        <taxon>Magnoliopsida</taxon>
        <taxon>eudicotyledons</taxon>
        <taxon>Gunneridae</taxon>
        <taxon>Pentapetalae</taxon>
        <taxon>asterids</taxon>
        <taxon>campanulids</taxon>
        <taxon>Asterales</taxon>
        <taxon>Asteraceae</taxon>
        <taxon>Carduoideae</taxon>
        <taxon>Cardueae</taxon>
        <taxon>Arctiinae</taxon>
        <taxon>Arctium</taxon>
    </lineage>
</organism>
<comment type="caution">
    <text evidence="1">The sequence shown here is derived from an EMBL/GenBank/DDBJ whole genome shotgun (WGS) entry which is preliminary data.</text>
</comment>